<organism evidence="2 3">
    <name type="scientific">Vallitalea pronyensis</name>
    <dbReference type="NCBI Taxonomy" id="1348613"/>
    <lineage>
        <taxon>Bacteria</taxon>
        <taxon>Bacillati</taxon>
        <taxon>Bacillota</taxon>
        <taxon>Clostridia</taxon>
        <taxon>Lachnospirales</taxon>
        <taxon>Vallitaleaceae</taxon>
        <taxon>Vallitalea</taxon>
    </lineage>
</organism>
<sequence length="272" mass="32381">MIKIIDTKLGQYYYNFENQKFGKWNDINKKVSNLNNIFREDYLCNNEEDKYYNINNKIPLLKYNNNQLNQRFDEFIYIKKDIDELTKEDLKTLIDKSQYLEIGFHLIVDNAIKAYNLMEAQGIKNYNIFSTKENDVDSFKNSILCTMTKGINIYLVKIFVAIIMLSIPLEKVITKPFNSKFVANFVEQYFELALIFIVENYSNRKIIFDIISEVISIDIDVEEKKIFLSTLGWRSNLQKIKYEILVQDRDRIKKEILKNACMYMSTINHHLK</sequence>
<keyword evidence="3" id="KW-1185">Reference proteome</keyword>
<gene>
    <name evidence="2" type="ORF">HZI73_05315</name>
</gene>
<accession>A0A8J8SFK0</accession>
<dbReference type="KEGG" id="vpy:HZI73_05315"/>
<keyword evidence="1" id="KW-1133">Transmembrane helix</keyword>
<evidence type="ECO:0000313" key="2">
    <source>
        <dbReference type="EMBL" id="QUI21745.1"/>
    </source>
</evidence>
<dbReference type="AlphaFoldDB" id="A0A8J8SFK0"/>
<name>A0A8J8SFK0_9FIRM</name>
<dbReference type="EMBL" id="CP058649">
    <property type="protein sequence ID" value="QUI21745.1"/>
    <property type="molecule type" value="Genomic_DNA"/>
</dbReference>
<keyword evidence="1" id="KW-0812">Transmembrane</keyword>
<evidence type="ECO:0000313" key="3">
    <source>
        <dbReference type="Proteomes" id="UP000683246"/>
    </source>
</evidence>
<protein>
    <submittedName>
        <fullName evidence="2">Uncharacterized protein</fullName>
    </submittedName>
</protein>
<feature type="transmembrane region" description="Helical" evidence="1">
    <location>
        <begin position="151"/>
        <end position="169"/>
    </location>
</feature>
<evidence type="ECO:0000256" key="1">
    <source>
        <dbReference type="SAM" id="Phobius"/>
    </source>
</evidence>
<proteinExistence type="predicted"/>
<keyword evidence="1" id="KW-0472">Membrane</keyword>
<dbReference type="RefSeq" id="WP_212697216.1">
    <property type="nucleotide sequence ID" value="NZ_CP058649.1"/>
</dbReference>
<reference evidence="2" key="1">
    <citation type="submission" date="2020-07" db="EMBL/GenBank/DDBJ databases">
        <title>Vallitalea pronyensis genome.</title>
        <authorList>
            <person name="Postec A."/>
        </authorList>
    </citation>
    <scope>NUCLEOTIDE SEQUENCE</scope>
    <source>
        <strain evidence="2">FatNI3</strain>
    </source>
</reference>
<dbReference type="Proteomes" id="UP000683246">
    <property type="component" value="Chromosome"/>
</dbReference>